<proteinExistence type="predicted"/>
<name>A0A371H7K5_MUCPR</name>
<dbReference type="STRING" id="157652.A0A371H7K5"/>
<dbReference type="InterPro" id="IPR009057">
    <property type="entry name" value="Homeodomain-like_sf"/>
</dbReference>
<feature type="compositionally biased region" description="Polar residues" evidence="3">
    <location>
        <begin position="1"/>
        <end position="22"/>
    </location>
</feature>
<dbReference type="Proteomes" id="UP000257109">
    <property type="component" value="Unassembled WGS sequence"/>
</dbReference>
<feature type="compositionally biased region" description="Basic and acidic residues" evidence="3">
    <location>
        <begin position="394"/>
        <end position="403"/>
    </location>
</feature>
<reference evidence="6" key="1">
    <citation type="submission" date="2018-05" db="EMBL/GenBank/DDBJ databases">
        <title>Draft genome of Mucuna pruriens seed.</title>
        <authorList>
            <person name="Nnadi N.E."/>
            <person name="Vos R."/>
            <person name="Hasami M.H."/>
            <person name="Devisetty U.K."/>
            <person name="Aguiy J.C."/>
        </authorList>
    </citation>
    <scope>NUCLEOTIDE SEQUENCE [LARGE SCALE GENOMIC DNA]</scope>
    <source>
        <strain evidence="6">JCA_2017</strain>
    </source>
</reference>
<gene>
    <name evidence="6" type="primary">TRP6</name>
    <name evidence="6" type="ORF">CR513_18246</name>
</gene>
<dbReference type="InterPro" id="IPR001005">
    <property type="entry name" value="SANT/Myb"/>
</dbReference>
<dbReference type="InterPro" id="IPR017930">
    <property type="entry name" value="Myb_dom"/>
</dbReference>
<feature type="compositionally biased region" description="Low complexity" evidence="3">
    <location>
        <begin position="664"/>
        <end position="675"/>
    </location>
</feature>
<feature type="domain" description="Myb-like" evidence="4">
    <location>
        <begin position="569"/>
        <end position="616"/>
    </location>
</feature>
<feature type="domain" description="HTH myb-type" evidence="5">
    <location>
        <begin position="561"/>
        <end position="620"/>
    </location>
</feature>
<dbReference type="EMBL" id="QJKJ01003374">
    <property type="protein sequence ID" value="RDX98784.1"/>
    <property type="molecule type" value="Genomic_DNA"/>
</dbReference>
<keyword evidence="7" id="KW-1185">Reference proteome</keyword>
<evidence type="ECO:0000313" key="6">
    <source>
        <dbReference type="EMBL" id="RDX98784.1"/>
    </source>
</evidence>
<dbReference type="SUPFAM" id="SSF46689">
    <property type="entry name" value="Homeodomain-like"/>
    <property type="match status" value="1"/>
</dbReference>
<dbReference type="OrthoDB" id="608866at2759"/>
<keyword evidence="2" id="KW-0539">Nucleus</keyword>
<dbReference type="AlphaFoldDB" id="A0A371H7K5"/>
<evidence type="ECO:0000259" key="5">
    <source>
        <dbReference type="PROSITE" id="PS51294"/>
    </source>
</evidence>
<comment type="caution">
    <text evidence="6">The sequence shown here is derived from an EMBL/GenBank/DDBJ whole genome shotgun (WGS) entry which is preliminary data.</text>
</comment>
<organism evidence="6 7">
    <name type="scientific">Mucuna pruriens</name>
    <name type="common">Velvet bean</name>
    <name type="synonym">Dolichos pruriens</name>
    <dbReference type="NCBI Taxonomy" id="157652"/>
    <lineage>
        <taxon>Eukaryota</taxon>
        <taxon>Viridiplantae</taxon>
        <taxon>Streptophyta</taxon>
        <taxon>Embryophyta</taxon>
        <taxon>Tracheophyta</taxon>
        <taxon>Spermatophyta</taxon>
        <taxon>Magnoliopsida</taxon>
        <taxon>eudicotyledons</taxon>
        <taxon>Gunneridae</taxon>
        <taxon>Pentapetalae</taxon>
        <taxon>rosids</taxon>
        <taxon>fabids</taxon>
        <taxon>Fabales</taxon>
        <taxon>Fabaceae</taxon>
        <taxon>Papilionoideae</taxon>
        <taxon>50 kb inversion clade</taxon>
        <taxon>NPAAA clade</taxon>
        <taxon>indigoferoid/millettioid clade</taxon>
        <taxon>Phaseoleae</taxon>
        <taxon>Mucuna</taxon>
    </lineage>
</organism>
<accession>A0A371H7K5</accession>
<dbReference type="PANTHER" id="PTHR47122:SF4">
    <property type="entry name" value="TRF-LIKE 3"/>
    <property type="match status" value="1"/>
</dbReference>
<protein>
    <submittedName>
        <fullName evidence="6">Telomere repeat-binding protein 6</fullName>
    </submittedName>
</protein>
<feature type="region of interest" description="Disordered" evidence="3">
    <location>
        <begin position="394"/>
        <end position="413"/>
    </location>
</feature>
<dbReference type="SMART" id="SM00717">
    <property type="entry name" value="SANT"/>
    <property type="match status" value="1"/>
</dbReference>
<evidence type="ECO:0000256" key="3">
    <source>
        <dbReference type="SAM" id="MobiDB-lite"/>
    </source>
</evidence>
<dbReference type="Gene3D" id="1.10.246.220">
    <property type="match status" value="1"/>
</dbReference>
<dbReference type="GO" id="GO:0005634">
    <property type="term" value="C:nucleus"/>
    <property type="evidence" value="ECO:0007669"/>
    <property type="project" value="UniProtKB-SubCell"/>
</dbReference>
<dbReference type="PANTHER" id="PTHR47122">
    <property type="entry name" value="MYB-LIKE DNA-BINDING DOMAIN CONTAINING PROTEIN, EXPRESSED"/>
    <property type="match status" value="1"/>
</dbReference>
<dbReference type="CDD" id="cd11660">
    <property type="entry name" value="SANT_TRF"/>
    <property type="match status" value="1"/>
</dbReference>
<feature type="region of interest" description="Disordered" evidence="3">
    <location>
        <begin position="1"/>
        <end position="26"/>
    </location>
</feature>
<evidence type="ECO:0000256" key="2">
    <source>
        <dbReference type="ARBA" id="ARBA00023242"/>
    </source>
</evidence>
<dbReference type="PROSITE" id="PS51294">
    <property type="entry name" value="HTH_MYB"/>
    <property type="match status" value="1"/>
</dbReference>
<feature type="compositionally biased region" description="Polar residues" evidence="3">
    <location>
        <begin position="51"/>
        <end position="60"/>
    </location>
</feature>
<comment type="subcellular location">
    <subcellularLocation>
        <location evidence="1">Nucleus</location>
    </subcellularLocation>
</comment>
<evidence type="ECO:0000259" key="4">
    <source>
        <dbReference type="PROSITE" id="PS50090"/>
    </source>
</evidence>
<evidence type="ECO:0000313" key="7">
    <source>
        <dbReference type="Proteomes" id="UP000257109"/>
    </source>
</evidence>
<feature type="non-terminal residue" evidence="6">
    <location>
        <position position="1"/>
    </location>
</feature>
<evidence type="ECO:0000256" key="1">
    <source>
        <dbReference type="ARBA" id="ARBA00004123"/>
    </source>
</evidence>
<feature type="region of interest" description="Disordered" evidence="3">
    <location>
        <begin position="658"/>
        <end position="683"/>
    </location>
</feature>
<sequence>KFLTNDSSSPEENSNHFSTRSLSGACGSCSMETVVGIEDNDDGKFEDSGVDRSSSALSSPKQISNPIVYKLVRVEGDGRLVPATDDEVMEVGDFLEYENSEMHVVADTGQSLECISIERSSSGKLRLECSEGTAEADLGKLNAKLQILQKVKQEEKQRISCGSPVHSHVNIDTQCSADKFPVMDGKAQSETPYQEIPSIASSLNYTHSNQSGSIDQCSRPSEGVIESGSSASAVYSNLKPDLSMSDGEICLDKLSIRELHELFKVTFGRETTVKDKQWLKRRIAMSLTNSCDVSATTFIIKDNKIVRKFEEDSSGNMNAASLISSENMTEEEDVNFKDSSAVKDCGIDDNQVVSETRLRNHNTGYGLEDENHQEEQRAAKRIRKPTKRYIEELSENESREHNPRLPISNKNMGLGHASPSSYVWPARNAFSEARTYGTRLDSLGGSDVQIPCVSRVRRSRPRKDFVSLMKFHPTDMGEAAKLSIKLLEHSSDAGNEIPDKVLKSRMPAKLHQPSASELAKEQCPVTGTMELRQELRPKKIDPYSRTSDDDIVTVPTAKGGMRRKHHRAWTIVEVNKLVEGVSRCGAGRWSEIKRLSFPSYSYRTSVDLKDKWRNLLKASFALTPAPADEGINTRKHGTVSIPEETLLRVRELAEMNSQVPPNFSSSKVAAGAGSVHGDRSGYL</sequence>
<dbReference type="PROSITE" id="PS50090">
    <property type="entry name" value="MYB_LIKE"/>
    <property type="match status" value="1"/>
</dbReference>
<feature type="region of interest" description="Disordered" evidence="3">
    <location>
        <begin position="40"/>
        <end position="60"/>
    </location>
</feature>
<dbReference type="Pfam" id="PF00249">
    <property type="entry name" value="Myb_DNA-binding"/>
    <property type="match status" value="1"/>
</dbReference>